<dbReference type="AlphaFoldDB" id="A0A5D2FKC4"/>
<accession>A0A5D2FKC4</accession>
<name>A0A5D2FKC4_GOSDA</name>
<evidence type="ECO:0000313" key="2">
    <source>
        <dbReference type="Proteomes" id="UP000323506"/>
    </source>
</evidence>
<protein>
    <submittedName>
        <fullName evidence="1">Uncharacterized protein</fullName>
    </submittedName>
</protein>
<proteinExistence type="predicted"/>
<organism evidence="1 2">
    <name type="scientific">Gossypium darwinii</name>
    <name type="common">Darwin's cotton</name>
    <name type="synonym">Gossypium barbadense var. darwinii</name>
    <dbReference type="NCBI Taxonomy" id="34276"/>
    <lineage>
        <taxon>Eukaryota</taxon>
        <taxon>Viridiplantae</taxon>
        <taxon>Streptophyta</taxon>
        <taxon>Embryophyta</taxon>
        <taxon>Tracheophyta</taxon>
        <taxon>Spermatophyta</taxon>
        <taxon>Magnoliopsida</taxon>
        <taxon>eudicotyledons</taxon>
        <taxon>Gunneridae</taxon>
        <taxon>Pentapetalae</taxon>
        <taxon>rosids</taxon>
        <taxon>malvids</taxon>
        <taxon>Malvales</taxon>
        <taxon>Malvaceae</taxon>
        <taxon>Malvoideae</taxon>
        <taxon>Gossypium</taxon>
    </lineage>
</organism>
<sequence>MEYGIWNKINSSLSVSAVFLLTLFLTSGNWVITDAAPIREKLDMCEKASPNCCCLKDNCDIRCVDIYGKSAFGYCSTLKEEDDVCVPLLVC</sequence>
<reference evidence="1 2" key="1">
    <citation type="submission" date="2019-06" db="EMBL/GenBank/DDBJ databases">
        <title>WGS assembly of Gossypium darwinii.</title>
        <authorList>
            <person name="Chen Z.J."/>
            <person name="Sreedasyam A."/>
            <person name="Ando A."/>
            <person name="Song Q."/>
            <person name="De L."/>
            <person name="Hulse-Kemp A."/>
            <person name="Ding M."/>
            <person name="Ye W."/>
            <person name="Kirkbride R."/>
            <person name="Jenkins J."/>
            <person name="Plott C."/>
            <person name="Lovell J."/>
            <person name="Lin Y.-M."/>
            <person name="Vaughn R."/>
            <person name="Liu B."/>
            <person name="Li W."/>
            <person name="Simpson S."/>
            <person name="Scheffler B."/>
            <person name="Saski C."/>
            <person name="Grover C."/>
            <person name="Hu G."/>
            <person name="Conover J."/>
            <person name="Carlson J."/>
            <person name="Shu S."/>
            <person name="Boston L."/>
            <person name="Williams M."/>
            <person name="Peterson D."/>
            <person name="Mcgee K."/>
            <person name="Jones D."/>
            <person name="Wendel J."/>
            <person name="Stelly D."/>
            <person name="Grimwood J."/>
            <person name="Schmutz J."/>
        </authorList>
    </citation>
    <scope>NUCLEOTIDE SEQUENCE [LARGE SCALE GENOMIC DNA]</scope>
    <source>
        <strain evidence="1">1808015.09</strain>
    </source>
</reference>
<keyword evidence="2" id="KW-1185">Reference proteome</keyword>
<dbReference type="EMBL" id="CM017695">
    <property type="protein sequence ID" value="TYH05932.1"/>
    <property type="molecule type" value="Genomic_DNA"/>
</dbReference>
<evidence type="ECO:0000313" key="1">
    <source>
        <dbReference type="EMBL" id="TYH05932.1"/>
    </source>
</evidence>
<gene>
    <name evidence="1" type="ORF">ES288_A08G118400v1</name>
</gene>
<dbReference type="Proteomes" id="UP000323506">
    <property type="component" value="Chromosome A08"/>
</dbReference>